<reference evidence="6 7" key="1">
    <citation type="submission" date="2006-10" db="EMBL/GenBank/DDBJ databases">
        <title>The Genome Sequence of Batrachochytrium dendrobatidis JEL423.</title>
        <authorList>
            <consortium name="The Broad Institute Genome Sequencing Platform"/>
            <person name="Birren B."/>
            <person name="Lander E."/>
            <person name="Galagan J."/>
            <person name="Cuomo C."/>
            <person name="Devon K."/>
            <person name="Jaffe D."/>
            <person name="Butler J."/>
            <person name="Alvarez P."/>
            <person name="Gnerre S."/>
            <person name="Grabherr M."/>
            <person name="Kleber M."/>
            <person name="Mauceli E."/>
            <person name="Brockman W."/>
            <person name="Young S."/>
            <person name="LaButti K."/>
            <person name="Sykes S."/>
            <person name="DeCaprio D."/>
            <person name="Crawford M."/>
            <person name="Koehrsen M."/>
            <person name="Engels R."/>
            <person name="Montgomery P."/>
            <person name="Pearson M."/>
            <person name="Howarth C."/>
            <person name="Larson L."/>
            <person name="White J."/>
            <person name="O'Leary S."/>
            <person name="Kodira C."/>
            <person name="Zeng Q."/>
            <person name="Yandava C."/>
            <person name="Alvarado L."/>
            <person name="Longcore J."/>
            <person name="James T."/>
        </authorList>
    </citation>
    <scope>NUCLEOTIDE SEQUENCE [LARGE SCALE GENOMIC DNA]</scope>
    <source>
        <strain evidence="6 7">JEL423</strain>
    </source>
</reference>
<gene>
    <name evidence="6" type="ORF">BDEG_26911</name>
</gene>
<feature type="domain" description="SKP1 component POZ" evidence="5">
    <location>
        <begin position="11"/>
        <end position="73"/>
    </location>
</feature>
<dbReference type="Pfam" id="PF03931">
    <property type="entry name" value="Skp1_POZ"/>
    <property type="match status" value="1"/>
</dbReference>
<dbReference type="Gene3D" id="3.30.710.10">
    <property type="entry name" value="Potassium Channel Kv1.1, Chain A"/>
    <property type="match status" value="1"/>
</dbReference>
<dbReference type="AlphaFoldDB" id="A0A177WVQ7"/>
<dbReference type="InterPro" id="IPR001232">
    <property type="entry name" value="SKP1-like"/>
</dbReference>
<comment type="subcellular location">
    <subcellularLocation>
        <location evidence="1">Nucleus</location>
    </subcellularLocation>
</comment>
<name>A0A177WVQ7_BATDL</name>
<evidence type="ECO:0000256" key="2">
    <source>
        <dbReference type="ARBA" id="ARBA00009993"/>
    </source>
</evidence>
<proteinExistence type="inferred from homology"/>
<organism evidence="6 7">
    <name type="scientific">Batrachochytrium dendrobatidis (strain JEL423)</name>
    <dbReference type="NCBI Taxonomy" id="403673"/>
    <lineage>
        <taxon>Eukaryota</taxon>
        <taxon>Fungi</taxon>
        <taxon>Fungi incertae sedis</taxon>
        <taxon>Chytridiomycota</taxon>
        <taxon>Chytridiomycota incertae sedis</taxon>
        <taxon>Chytridiomycetes</taxon>
        <taxon>Rhizophydiales</taxon>
        <taxon>Rhizophydiales incertae sedis</taxon>
        <taxon>Batrachochytrium</taxon>
    </lineage>
</organism>
<dbReference type="FunFam" id="3.30.710.10:FF:000035">
    <property type="entry name" value="Elongin C transcription elongation factor"/>
    <property type="match status" value="1"/>
</dbReference>
<dbReference type="eggNOG" id="KOG3473">
    <property type="taxonomic scope" value="Eukaryota"/>
</dbReference>
<dbReference type="InterPro" id="IPR039948">
    <property type="entry name" value="ELC1"/>
</dbReference>
<evidence type="ECO:0000256" key="1">
    <source>
        <dbReference type="ARBA" id="ARBA00004123"/>
    </source>
</evidence>
<comment type="similarity">
    <text evidence="2">Belongs to the SKP1 family.</text>
</comment>
<evidence type="ECO:0000256" key="3">
    <source>
        <dbReference type="ARBA" id="ARBA00021347"/>
    </source>
</evidence>
<dbReference type="SUPFAM" id="SSF54695">
    <property type="entry name" value="POZ domain"/>
    <property type="match status" value="1"/>
</dbReference>
<dbReference type="GO" id="GO:0005634">
    <property type="term" value="C:nucleus"/>
    <property type="evidence" value="ECO:0007669"/>
    <property type="project" value="UniProtKB-SubCell"/>
</dbReference>
<dbReference type="PANTHER" id="PTHR20648">
    <property type="entry name" value="ELONGIN-C"/>
    <property type="match status" value="1"/>
</dbReference>
<keyword evidence="4" id="KW-0539">Nucleus</keyword>
<evidence type="ECO:0000313" key="6">
    <source>
        <dbReference type="EMBL" id="OAJ43561.1"/>
    </source>
</evidence>
<dbReference type="CDD" id="cd18321">
    <property type="entry name" value="BTB_POZ_EloC"/>
    <property type="match status" value="1"/>
</dbReference>
<sequence>MTLGDEQVTETVKLVSADGFEFVLDRKYAMASGTIKSMLSSPGQFTESLQNEIQFRDIKAVILEKVCRYLYYKVRYANSIQEIPEFPIEPELALELLMASDFLDC</sequence>
<dbReference type="SMART" id="SM00512">
    <property type="entry name" value="Skp1"/>
    <property type="match status" value="1"/>
</dbReference>
<reference evidence="6 7" key="2">
    <citation type="submission" date="2016-05" db="EMBL/GenBank/DDBJ databases">
        <title>Lineage-specific infection strategies underlie the spectrum of fungal disease in amphibians.</title>
        <authorList>
            <person name="Cuomo C.A."/>
            <person name="Farrer R.A."/>
            <person name="James T."/>
            <person name="Longcore J."/>
            <person name="Birren B."/>
        </authorList>
    </citation>
    <scope>NUCLEOTIDE SEQUENCE [LARGE SCALE GENOMIC DNA]</scope>
    <source>
        <strain evidence="6 7">JEL423</strain>
    </source>
</reference>
<dbReference type="VEuPathDB" id="FungiDB:BDEG_26911"/>
<dbReference type="GO" id="GO:0006511">
    <property type="term" value="P:ubiquitin-dependent protein catabolic process"/>
    <property type="evidence" value="ECO:0007669"/>
    <property type="project" value="InterPro"/>
</dbReference>
<dbReference type="Proteomes" id="UP000077115">
    <property type="component" value="Unassembled WGS sequence"/>
</dbReference>
<evidence type="ECO:0000256" key="4">
    <source>
        <dbReference type="ARBA" id="ARBA00023242"/>
    </source>
</evidence>
<dbReference type="InterPro" id="IPR016073">
    <property type="entry name" value="Skp1_comp_POZ"/>
</dbReference>
<dbReference type="STRING" id="403673.A0A177WVQ7"/>
<dbReference type="InterPro" id="IPR011333">
    <property type="entry name" value="SKP1/BTB/POZ_sf"/>
</dbReference>
<dbReference type="OrthoDB" id="249087at2759"/>
<protein>
    <recommendedName>
        <fullName evidence="3">Elongin-C</fullName>
    </recommendedName>
</protein>
<evidence type="ECO:0000313" key="7">
    <source>
        <dbReference type="Proteomes" id="UP000077115"/>
    </source>
</evidence>
<dbReference type="EMBL" id="DS022310">
    <property type="protein sequence ID" value="OAJ43561.1"/>
    <property type="molecule type" value="Genomic_DNA"/>
</dbReference>
<evidence type="ECO:0000259" key="5">
    <source>
        <dbReference type="Pfam" id="PF03931"/>
    </source>
</evidence>
<accession>A0A177WVQ7</accession>